<evidence type="ECO:0000313" key="2">
    <source>
        <dbReference type="EMBL" id="MBD2565228.1"/>
    </source>
</evidence>
<sequence length="437" mass="50224">MRKHILNSLFPVVLLAAYVGIGTHPAQANCLRFGRPPEQVNPEVQQRANQLKNDPNQFFGKKILDTITNRRITLTPDFDRLTGIEKQQVLNTLELDGSTYEVYAADERLVSAQYDGCTRTYLKTERDRYGWYLNRPPVAMPLPMLRDALRNWGQPTWRKVNQSIHPEDERRARFKFWETVGYDKYNQGWWIGWVPEGGYFEVTVRNADGVTQLKPYLGTAFHQYRYVVIASDGTPLYDTQTELGNPWLSVLGKTSSPAGWNVSPCHYQNSLLCVYRNKLDVGSVELQRRTYTDYPILQTQFEQLGLVPGLFTYSNPNDKAKALTALKAVIADYYQTITKERTSTYGTTYKVQVQQPEEVKIGDLPGLKYGFKSIDRLGQVREKYVNYMAFNGNLYIITTGYEPAAKSNTFKQLASLEQFEPHLKTIMENLKLSETDR</sequence>
<comment type="caution">
    <text evidence="2">The sequence shown here is derived from an EMBL/GenBank/DDBJ whole genome shotgun (WGS) entry which is preliminary data.</text>
</comment>
<reference evidence="2 3" key="1">
    <citation type="journal article" date="2020" name="ISME J.">
        <title>Comparative genomics reveals insights into cyanobacterial evolution and habitat adaptation.</title>
        <authorList>
            <person name="Chen M.Y."/>
            <person name="Teng W.K."/>
            <person name="Zhao L."/>
            <person name="Hu C.X."/>
            <person name="Zhou Y.K."/>
            <person name="Han B.P."/>
            <person name="Song L.R."/>
            <person name="Shu W.S."/>
        </authorList>
    </citation>
    <scope>NUCLEOTIDE SEQUENCE [LARGE SCALE GENOMIC DNA]</scope>
    <source>
        <strain evidence="2 3">FACHB-391</strain>
    </source>
</reference>
<organism evidence="2 3">
    <name type="scientific">Nostoc linckia FACHB-391</name>
    <dbReference type="NCBI Taxonomy" id="2692906"/>
    <lineage>
        <taxon>Bacteria</taxon>
        <taxon>Bacillati</taxon>
        <taxon>Cyanobacteriota</taxon>
        <taxon>Cyanophyceae</taxon>
        <taxon>Nostocales</taxon>
        <taxon>Nostocaceae</taxon>
        <taxon>Nostoc</taxon>
    </lineage>
</organism>
<keyword evidence="1" id="KW-0732">Signal</keyword>
<accession>A0ABR8F4Y9</accession>
<evidence type="ECO:0000313" key="3">
    <source>
        <dbReference type="Proteomes" id="UP000604661"/>
    </source>
</evidence>
<keyword evidence="3" id="KW-1185">Reference proteome</keyword>
<proteinExistence type="predicted"/>
<evidence type="ECO:0000256" key="1">
    <source>
        <dbReference type="SAM" id="SignalP"/>
    </source>
</evidence>
<dbReference type="Proteomes" id="UP000604661">
    <property type="component" value="Unassembled WGS sequence"/>
</dbReference>
<name>A0ABR8F4Y9_NOSLI</name>
<dbReference type="EMBL" id="JACJTE010000074">
    <property type="protein sequence ID" value="MBD2565228.1"/>
    <property type="molecule type" value="Genomic_DNA"/>
</dbReference>
<gene>
    <name evidence="2" type="ORF">H6G95_32560</name>
</gene>
<feature type="signal peptide" evidence="1">
    <location>
        <begin position="1"/>
        <end position="28"/>
    </location>
</feature>
<dbReference type="RefSeq" id="WP_190900381.1">
    <property type="nucleotide sequence ID" value="NZ_JACJTE010000074.1"/>
</dbReference>
<protein>
    <submittedName>
        <fullName evidence="2">Uncharacterized protein</fullName>
    </submittedName>
</protein>
<feature type="chain" id="PRO_5046657657" evidence="1">
    <location>
        <begin position="29"/>
        <end position="437"/>
    </location>
</feature>